<feature type="transmembrane region" description="Helical" evidence="7">
    <location>
        <begin position="375"/>
        <end position="396"/>
    </location>
</feature>
<accession>A0AAD9MFA3</accession>
<dbReference type="Gene3D" id="1.20.1740.10">
    <property type="entry name" value="Amino acid/polyamine transporter I"/>
    <property type="match status" value="1"/>
</dbReference>
<dbReference type="Pfam" id="PF00324">
    <property type="entry name" value="AA_permease"/>
    <property type="match status" value="1"/>
</dbReference>
<evidence type="ECO:0000256" key="1">
    <source>
        <dbReference type="ARBA" id="ARBA00004141"/>
    </source>
</evidence>
<dbReference type="InterPro" id="IPR004841">
    <property type="entry name" value="AA-permease/SLC12A_dom"/>
</dbReference>
<feature type="transmembrane region" description="Helical" evidence="7">
    <location>
        <begin position="288"/>
        <end position="312"/>
    </location>
</feature>
<dbReference type="AlphaFoldDB" id="A0AAD9MFA3"/>
<dbReference type="EMBL" id="JAQQPM010000006">
    <property type="protein sequence ID" value="KAK2072870.1"/>
    <property type="molecule type" value="Genomic_DNA"/>
</dbReference>
<evidence type="ECO:0000259" key="8">
    <source>
        <dbReference type="Pfam" id="PF00324"/>
    </source>
</evidence>
<comment type="subcellular location">
    <subcellularLocation>
        <location evidence="1">Membrane</location>
        <topology evidence="1">Multi-pass membrane protein</topology>
    </subcellularLocation>
</comment>
<feature type="transmembrane region" description="Helical" evidence="7">
    <location>
        <begin position="433"/>
        <end position="455"/>
    </location>
</feature>
<dbReference type="GO" id="GO:0015171">
    <property type="term" value="F:amino acid transmembrane transporter activity"/>
    <property type="evidence" value="ECO:0007669"/>
    <property type="project" value="TreeGrafter"/>
</dbReference>
<feature type="transmembrane region" description="Helical" evidence="7">
    <location>
        <begin position="333"/>
        <end position="355"/>
    </location>
</feature>
<keyword evidence="6 7" id="KW-0472">Membrane</keyword>
<feature type="transmembrane region" description="Helical" evidence="7">
    <location>
        <begin position="203"/>
        <end position="221"/>
    </location>
</feature>
<dbReference type="GO" id="GO:0016020">
    <property type="term" value="C:membrane"/>
    <property type="evidence" value="ECO:0007669"/>
    <property type="project" value="UniProtKB-SubCell"/>
</dbReference>
<dbReference type="Proteomes" id="UP001217918">
    <property type="component" value="Unassembled WGS sequence"/>
</dbReference>
<evidence type="ECO:0000256" key="5">
    <source>
        <dbReference type="ARBA" id="ARBA00022989"/>
    </source>
</evidence>
<keyword evidence="10" id="KW-1185">Reference proteome</keyword>
<protein>
    <recommendedName>
        <fullName evidence="8">Amino acid permease/ SLC12A domain-containing protein</fullName>
    </recommendedName>
</protein>
<proteinExistence type="predicted"/>
<keyword evidence="2" id="KW-0813">Transport</keyword>
<dbReference type="PANTHER" id="PTHR43341">
    <property type="entry name" value="AMINO ACID PERMEASE"/>
    <property type="match status" value="1"/>
</dbReference>
<gene>
    <name evidence="9" type="ORF">P8C59_007199</name>
</gene>
<keyword evidence="5 7" id="KW-1133">Transmembrane helix</keyword>
<evidence type="ECO:0000313" key="9">
    <source>
        <dbReference type="EMBL" id="KAK2072870.1"/>
    </source>
</evidence>
<comment type="caution">
    <text evidence="9">The sequence shown here is derived from an EMBL/GenBank/DDBJ whole genome shotgun (WGS) entry which is preliminary data.</text>
</comment>
<evidence type="ECO:0000256" key="2">
    <source>
        <dbReference type="ARBA" id="ARBA00022448"/>
    </source>
</evidence>
<feature type="transmembrane region" description="Helical" evidence="7">
    <location>
        <begin position="233"/>
        <end position="255"/>
    </location>
</feature>
<organism evidence="9 10">
    <name type="scientific">Phyllachora maydis</name>
    <dbReference type="NCBI Taxonomy" id="1825666"/>
    <lineage>
        <taxon>Eukaryota</taxon>
        <taxon>Fungi</taxon>
        <taxon>Dikarya</taxon>
        <taxon>Ascomycota</taxon>
        <taxon>Pezizomycotina</taxon>
        <taxon>Sordariomycetes</taxon>
        <taxon>Sordariomycetidae</taxon>
        <taxon>Phyllachorales</taxon>
        <taxon>Phyllachoraceae</taxon>
        <taxon>Phyllachora</taxon>
    </lineage>
</organism>
<evidence type="ECO:0000313" key="10">
    <source>
        <dbReference type="Proteomes" id="UP001217918"/>
    </source>
</evidence>
<reference evidence="9" key="1">
    <citation type="journal article" date="2023" name="Mol. Plant Microbe Interact.">
        <title>Elucidating the Obligate Nature and Biological Capacity of an Invasive Fungal Corn Pathogen.</title>
        <authorList>
            <person name="MacCready J.S."/>
            <person name="Roggenkamp E.M."/>
            <person name="Gdanetz K."/>
            <person name="Chilvers M.I."/>
        </authorList>
    </citation>
    <scope>NUCLEOTIDE SEQUENCE</scope>
    <source>
        <strain evidence="9">PM02</strain>
    </source>
</reference>
<evidence type="ECO:0000256" key="6">
    <source>
        <dbReference type="ARBA" id="ARBA00023136"/>
    </source>
</evidence>
<feature type="transmembrane region" description="Helical" evidence="7">
    <location>
        <begin position="176"/>
        <end position="196"/>
    </location>
</feature>
<keyword evidence="4" id="KW-0029">Amino-acid transport</keyword>
<feature type="domain" description="Amino acid permease/ SLC12A" evidence="8">
    <location>
        <begin position="152"/>
        <end position="621"/>
    </location>
</feature>
<evidence type="ECO:0000256" key="3">
    <source>
        <dbReference type="ARBA" id="ARBA00022692"/>
    </source>
</evidence>
<evidence type="ECO:0000256" key="7">
    <source>
        <dbReference type="SAM" id="Phobius"/>
    </source>
</evidence>
<feature type="transmembrane region" description="Helical" evidence="7">
    <location>
        <begin position="476"/>
        <end position="493"/>
    </location>
</feature>
<name>A0AAD9MFA3_9PEZI</name>
<dbReference type="FunFam" id="1.20.1740.10:FF:000017">
    <property type="entry name" value="Amino acid permease"/>
    <property type="match status" value="1"/>
</dbReference>
<feature type="transmembrane region" description="Helical" evidence="7">
    <location>
        <begin position="262"/>
        <end position="282"/>
    </location>
</feature>
<keyword evidence="3 7" id="KW-0812">Transmembrane</keyword>
<feature type="transmembrane region" description="Helical" evidence="7">
    <location>
        <begin position="505"/>
        <end position="527"/>
    </location>
</feature>
<sequence length="663" mass="70930">MFISFPRVRSTNQDVEMNVVHLKEDYSAAAQGQASWTTTAPPDDVLAVLPRGGNEGSSRARPRGPRTLAARWLDSFRRAHPGAHRTRPVATPTGEPGWSRFVGVDYHVAPGQRPGSMDSWASIGRGWAHYDYRAATAATARCLLVRELQGRHLQMIAIGGSIGTGLFIASGKALYMGGPGSVLIAYLYVGVMLYFTMQALCELAVAFPVAGSFSAFSTRFLDPSWGFAMGWNYALNWIVVLPLEIIAASITIEYWSHSVSRSVFVTIFLTIVIGINLVGVQGYGEAEFVFAVVKLIAVVGFILLGIVINIGGTPHEGYIGYKYWLSPGAFHNGFKGFCSTLVAAAFAFAGTELIGLAAAETANPRKSLPTAIKQVFWRITIFYVLAMGLVGLLVPFDDGRLLGAKTMADAAASPFVIAIESAGIGVLPSVMNAVILVAVLSVGNSAVFGSSRTLAALADQRQAPRALGYVDRRGRPLVAVAAAAAAGLLAYLAELDLQSAVLDWLVAIASLSCVLTWASICAAHVRFRAAWRAAGRHPDDLAFRAQAGVAGSWAGLACNLTTLAAHFWTAGWPLIEANGGGGGGGGGVDAPWVRNFVLANLTVPFVAVCYAGHKLWFRTRLVPIHRIDIDTGRRDFNLPILVAQEVDEKSARPAWKKMYKYLC</sequence>
<evidence type="ECO:0000256" key="4">
    <source>
        <dbReference type="ARBA" id="ARBA00022970"/>
    </source>
</evidence>
<dbReference type="PANTHER" id="PTHR43341:SF1">
    <property type="entry name" value="GENERAL AMINO-ACID PERMEASE GAP1"/>
    <property type="match status" value="1"/>
</dbReference>
<feature type="transmembrane region" description="Helical" evidence="7">
    <location>
        <begin position="408"/>
        <end position="427"/>
    </location>
</feature>
<dbReference type="InterPro" id="IPR050524">
    <property type="entry name" value="APC_YAT"/>
</dbReference>